<dbReference type="Proteomes" id="UP001162029">
    <property type="component" value="Unassembled WGS sequence"/>
</dbReference>
<comment type="caution">
    <text evidence="1">The sequence shown here is derived from an EMBL/GenBank/DDBJ whole genome shotgun (WGS) entry which is preliminary data.</text>
</comment>
<dbReference type="AlphaFoldDB" id="A0AAV0TKX6"/>
<proteinExistence type="predicted"/>
<protein>
    <submittedName>
        <fullName evidence="1">Uncharacterized protein</fullName>
    </submittedName>
</protein>
<keyword evidence="2" id="KW-1185">Reference proteome</keyword>
<name>A0AAV0TKX6_9STRA</name>
<organism evidence="1 2">
    <name type="scientific">Peronospora destructor</name>
    <dbReference type="NCBI Taxonomy" id="86335"/>
    <lineage>
        <taxon>Eukaryota</taxon>
        <taxon>Sar</taxon>
        <taxon>Stramenopiles</taxon>
        <taxon>Oomycota</taxon>
        <taxon>Peronosporomycetes</taxon>
        <taxon>Peronosporales</taxon>
        <taxon>Peronosporaceae</taxon>
        <taxon>Peronospora</taxon>
    </lineage>
</organism>
<dbReference type="EMBL" id="CANTFM010000507">
    <property type="protein sequence ID" value="CAI5723586.1"/>
    <property type="molecule type" value="Genomic_DNA"/>
</dbReference>
<reference evidence="1" key="1">
    <citation type="submission" date="2022-12" db="EMBL/GenBank/DDBJ databases">
        <authorList>
            <person name="Webb A."/>
        </authorList>
    </citation>
    <scope>NUCLEOTIDE SEQUENCE</scope>
    <source>
        <strain evidence="1">Pd1</strain>
    </source>
</reference>
<gene>
    <name evidence="1" type="ORF">PDE001_LOCUS2941</name>
</gene>
<sequence>MISYDTFSGSRARVREANLDYKELLVLAEHLTPLLQLMTLQIHNVGNVLSALVTKLLRQILASMDQEERRRNELVVRQQQQLQPMAPTLFWS</sequence>
<accession>A0AAV0TKX6</accession>
<evidence type="ECO:0000313" key="1">
    <source>
        <dbReference type="EMBL" id="CAI5723586.1"/>
    </source>
</evidence>
<evidence type="ECO:0000313" key="2">
    <source>
        <dbReference type="Proteomes" id="UP001162029"/>
    </source>
</evidence>